<keyword evidence="7" id="KW-0406">Ion transport</keyword>
<dbReference type="InterPro" id="IPR036942">
    <property type="entry name" value="Beta-barrel_TonB_sf"/>
</dbReference>
<dbReference type="GO" id="GO:0009279">
    <property type="term" value="C:cell outer membrane"/>
    <property type="evidence" value="ECO:0007669"/>
    <property type="project" value="UniProtKB-SubCell"/>
</dbReference>
<dbReference type="EMBL" id="AM167904">
    <property type="protein sequence ID" value="CAJ50677.1"/>
    <property type="molecule type" value="Genomic_DNA"/>
</dbReference>
<evidence type="ECO:0000256" key="10">
    <source>
        <dbReference type="ARBA" id="ARBA00023170"/>
    </source>
</evidence>
<dbReference type="CDD" id="cd01347">
    <property type="entry name" value="ligand_gated_channel"/>
    <property type="match status" value="1"/>
</dbReference>
<comment type="similarity">
    <text evidence="2 12 13">Belongs to the TonB-dependent receptor family.</text>
</comment>
<keyword evidence="10 16" id="KW-0675">Receptor</keyword>
<keyword evidence="3 12" id="KW-0813">Transport</keyword>
<dbReference type="InterPro" id="IPR012910">
    <property type="entry name" value="Plug_dom"/>
</dbReference>
<dbReference type="KEGG" id="bav:BAV3067"/>
<evidence type="ECO:0000256" key="13">
    <source>
        <dbReference type="RuleBase" id="RU003357"/>
    </source>
</evidence>
<dbReference type="InterPro" id="IPR037066">
    <property type="entry name" value="Plug_dom_sf"/>
</dbReference>
<keyword evidence="8 13" id="KW-0798">TonB box</keyword>
<dbReference type="Pfam" id="PF00593">
    <property type="entry name" value="TonB_dep_Rec_b-barrel"/>
    <property type="match status" value="1"/>
</dbReference>
<keyword evidence="11 12" id="KW-0998">Cell outer membrane</keyword>
<dbReference type="GO" id="GO:0006811">
    <property type="term" value="P:monoatomic ion transport"/>
    <property type="evidence" value="ECO:0007669"/>
    <property type="project" value="UniProtKB-KW"/>
</dbReference>
<feature type="domain" description="TonB-dependent receptor-like beta-barrel" evidence="14">
    <location>
        <begin position="232"/>
        <end position="630"/>
    </location>
</feature>
<dbReference type="PROSITE" id="PS52016">
    <property type="entry name" value="TONB_DEPENDENT_REC_3"/>
    <property type="match status" value="1"/>
</dbReference>
<keyword evidence="5 12" id="KW-0812">Transmembrane</keyword>
<evidence type="ECO:0000256" key="7">
    <source>
        <dbReference type="ARBA" id="ARBA00023065"/>
    </source>
</evidence>
<feature type="non-terminal residue" evidence="16">
    <location>
        <position position="1"/>
    </location>
</feature>
<dbReference type="InterPro" id="IPR039426">
    <property type="entry name" value="TonB-dep_rcpt-like"/>
</dbReference>
<accession>Q2KUI3</accession>
<evidence type="ECO:0000313" key="16">
    <source>
        <dbReference type="EMBL" id="CAJ50677.1"/>
    </source>
</evidence>
<organism evidence="16 17">
    <name type="scientific">Bordetella avium (strain 197N)</name>
    <dbReference type="NCBI Taxonomy" id="360910"/>
    <lineage>
        <taxon>Bacteria</taxon>
        <taxon>Pseudomonadati</taxon>
        <taxon>Pseudomonadota</taxon>
        <taxon>Betaproteobacteria</taxon>
        <taxon>Burkholderiales</taxon>
        <taxon>Alcaligenaceae</taxon>
        <taxon>Bordetella</taxon>
    </lineage>
</organism>
<evidence type="ECO:0000313" key="17">
    <source>
        <dbReference type="Proteomes" id="UP000001977"/>
    </source>
</evidence>
<keyword evidence="9 12" id="KW-0472">Membrane</keyword>
<evidence type="ECO:0000256" key="4">
    <source>
        <dbReference type="ARBA" id="ARBA00022452"/>
    </source>
</evidence>
<dbReference type="Proteomes" id="UP000001977">
    <property type="component" value="Chromosome"/>
</dbReference>
<keyword evidence="6" id="KW-0732">Signal</keyword>
<name>Q2KUI3_BORA1</name>
<dbReference type="STRING" id="360910.BAV3067"/>
<proteinExistence type="inferred from homology"/>
<evidence type="ECO:0000256" key="12">
    <source>
        <dbReference type="PROSITE-ProRule" id="PRU01360"/>
    </source>
</evidence>
<dbReference type="HOGENOM" id="CLU_008287_18_5_4"/>
<dbReference type="eggNOG" id="COG4206">
    <property type="taxonomic scope" value="Bacteria"/>
</dbReference>
<protein>
    <submittedName>
        <fullName evidence="16">TonB-dependent vitamin B12 receptor</fullName>
    </submittedName>
</protein>
<dbReference type="InterPro" id="IPR000531">
    <property type="entry name" value="Beta-barrel_TonB"/>
</dbReference>
<dbReference type="AlphaFoldDB" id="Q2KUI3"/>
<evidence type="ECO:0000256" key="1">
    <source>
        <dbReference type="ARBA" id="ARBA00004571"/>
    </source>
</evidence>
<reference evidence="16 17" key="1">
    <citation type="journal article" date="2006" name="J. Bacteriol.">
        <title>Comparison of the genome sequence of the poultry pathogen Bordetella avium with those of B. bronchiseptica, B. pertussis, and B. parapertussis reveals extensive diversity in surface structures associated with host interaction.</title>
        <authorList>
            <person name="Sebaihia M."/>
            <person name="Preston A."/>
            <person name="Maskell D.J."/>
            <person name="Kuzmiak H."/>
            <person name="Connell T.D."/>
            <person name="King N.D."/>
            <person name="Orndorff P.E."/>
            <person name="Miyamoto D.M."/>
            <person name="Thomson N.R."/>
            <person name="Harris D."/>
            <person name="Goble A."/>
            <person name="Lord A."/>
            <person name="Murphy L."/>
            <person name="Quail M.A."/>
            <person name="Rutter S."/>
            <person name="Squares R."/>
            <person name="Squares S."/>
            <person name="Woodward J."/>
            <person name="Parkhill J."/>
            <person name="Temple L.M."/>
        </authorList>
    </citation>
    <scope>NUCLEOTIDE SEQUENCE [LARGE SCALE GENOMIC DNA]</scope>
    <source>
        <strain evidence="16 17">197N</strain>
    </source>
</reference>
<evidence type="ECO:0000259" key="14">
    <source>
        <dbReference type="Pfam" id="PF00593"/>
    </source>
</evidence>
<gene>
    <name evidence="16" type="primary">btuB</name>
    <name evidence="16" type="ordered locus">BAV3067</name>
</gene>
<evidence type="ECO:0000256" key="3">
    <source>
        <dbReference type="ARBA" id="ARBA00022448"/>
    </source>
</evidence>
<keyword evidence="17" id="KW-1185">Reference proteome</keyword>
<feature type="domain" description="TonB-dependent receptor plug" evidence="15">
    <location>
        <begin position="56"/>
        <end position="162"/>
    </location>
</feature>
<evidence type="ECO:0000256" key="11">
    <source>
        <dbReference type="ARBA" id="ARBA00023237"/>
    </source>
</evidence>
<keyword evidence="4 12" id="KW-1134">Transmembrane beta strand</keyword>
<dbReference type="Pfam" id="PF07715">
    <property type="entry name" value="Plug"/>
    <property type="match status" value="1"/>
</dbReference>
<comment type="subcellular location">
    <subcellularLocation>
        <location evidence="1 12">Cell outer membrane</location>
        <topology evidence="1 12">Multi-pass membrane protein</topology>
    </subcellularLocation>
</comment>
<dbReference type="PANTHER" id="PTHR30069:SF53">
    <property type="entry name" value="COLICIN I RECEPTOR-RELATED"/>
    <property type="match status" value="1"/>
</dbReference>
<dbReference type="SUPFAM" id="SSF56935">
    <property type="entry name" value="Porins"/>
    <property type="match status" value="1"/>
</dbReference>
<evidence type="ECO:0000256" key="5">
    <source>
        <dbReference type="ARBA" id="ARBA00022692"/>
    </source>
</evidence>
<dbReference type="PANTHER" id="PTHR30069">
    <property type="entry name" value="TONB-DEPENDENT OUTER MEMBRANE RECEPTOR"/>
    <property type="match status" value="1"/>
</dbReference>
<dbReference type="Gene3D" id="2.170.130.10">
    <property type="entry name" value="TonB-dependent receptor, plug domain"/>
    <property type="match status" value="1"/>
</dbReference>
<evidence type="ECO:0000256" key="8">
    <source>
        <dbReference type="ARBA" id="ARBA00023077"/>
    </source>
</evidence>
<dbReference type="Gene3D" id="2.40.170.20">
    <property type="entry name" value="TonB-dependent receptor, beta-barrel domain"/>
    <property type="match status" value="1"/>
</dbReference>
<evidence type="ECO:0000256" key="9">
    <source>
        <dbReference type="ARBA" id="ARBA00023136"/>
    </source>
</evidence>
<evidence type="ECO:0000259" key="15">
    <source>
        <dbReference type="Pfam" id="PF07715"/>
    </source>
</evidence>
<sequence length="656" mass="72443">VRGRASTENLSMKTRSIRRYAGFLACVAPVAASAQQATPTELAPVVVTGSLTQQKQQDMLGDVSVIKRAAIERAGQSSVAELLQRQPGVEINHTGGPQTATSVFLRGANANQTLLLIDGRRMNTATLGSGNFQGMPLDNIERIEILRGAASSLYGADAIGGVINIITRQGGGDRPLNIRADVGYGTHDTSRSSIGLDGAADGWRYALNAGYGRSRGYNATAKTVGGQYNKGYNGDRDGYEQNDVSGSLGYAWKPGQEIAFDFYHSKMKGQYDGGFDKPFNEYNDRLYQTINLYTLSSSNQLTDWWRSTVRLSQSTDTQRNQQAPGTWGFPEDGETRFRTRQEQYTWQNTFDLAANQTVTLGYEHLKQRVSGDLFESIWPAPDRIIDYGVDSRITNSFFGEYRTRIDRHHVQVNLRSDHNTLYGNKVTGGAEYGFDITQQLRAGIGANTGFRAPTFNDLYWGNDGGTVGNPNLKPESSRNIELSLHYVDDSTTAGIVAYRSHVKDLIVWADRNDGSYLWSPENVGRAELRGITLTGSQRLGQTTLRASADFQDPHDRDNGNTLALRARQIYRASAEHRFGPATAGVEYLWSGPRYANAANTQELGGYGLVNLTASYDVSKNLTAYLRWNNLFNKDYTLARGYNTPGSTVFLNLAWRM</sequence>
<dbReference type="GO" id="GO:0015889">
    <property type="term" value="P:cobalamin transport"/>
    <property type="evidence" value="ECO:0007669"/>
    <property type="project" value="TreeGrafter"/>
</dbReference>
<evidence type="ECO:0000256" key="6">
    <source>
        <dbReference type="ARBA" id="ARBA00022729"/>
    </source>
</evidence>
<evidence type="ECO:0000256" key="2">
    <source>
        <dbReference type="ARBA" id="ARBA00009810"/>
    </source>
</evidence>